<gene>
    <name evidence="1" type="ORF">ACFQJC_17380</name>
</gene>
<keyword evidence="2" id="KW-1185">Reference proteome</keyword>
<proteinExistence type="predicted"/>
<dbReference type="Proteomes" id="UP001596481">
    <property type="component" value="Unassembled WGS sequence"/>
</dbReference>
<reference evidence="1 2" key="1">
    <citation type="journal article" date="2019" name="Int. J. Syst. Evol. Microbiol.">
        <title>The Global Catalogue of Microorganisms (GCM) 10K type strain sequencing project: providing services to taxonomists for standard genome sequencing and annotation.</title>
        <authorList>
            <consortium name="The Broad Institute Genomics Platform"/>
            <consortium name="The Broad Institute Genome Sequencing Center for Infectious Disease"/>
            <person name="Wu L."/>
            <person name="Ma J."/>
        </authorList>
    </citation>
    <scope>NUCLEOTIDE SEQUENCE [LARGE SCALE GENOMIC DNA]</scope>
    <source>
        <strain evidence="1 2">DSM 29988</strain>
    </source>
</reference>
<protein>
    <submittedName>
        <fullName evidence="1">Uncharacterized protein</fullName>
    </submittedName>
</protein>
<accession>A0ABD5ZJX4</accession>
<organism evidence="1 2">
    <name type="scientific">Haloferax namakaokahaiae</name>
    <dbReference type="NCBI Taxonomy" id="1748331"/>
    <lineage>
        <taxon>Archaea</taxon>
        <taxon>Methanobacteriati</taxon>
        <taxon>Methanobacteriota</taxon>
        <taxon>Stenosarchaea group</taxon>
        <taxon>Halobacteria</taxon>
        <taxon>Halobacteriales</taxon>
        <taxon>Haloferacaceae</taxon>
        <taxon>Haloferax</taxon>
    </lineage>
</organism>
<name>A0ABD5ZJX4_9EURY</name>
<sequence>MVNVKEKDGAVLLTVNGRRGPVHRSISLEDAEDLLDDLETAIETAKEE</sequence>
<comment type="caution">
    <text evidence="1">The sequence shown here is derived from an EMBL/GenBank/DDBJ whole genome shotgun (WGS) entry which is preliminary data.</text>
</comment>
<evidence type="ECO:0000313" key="2">
    <source>
        <dbReference type="Proteomes" id="UP001596481"/>
    </source>
</evidence>
<dbReference type="AlphaFoldDB" id="A0ABD5ZJX4"/>
<evidence type="ECO:0000313" key="1">
    <source>
        <dbReference type="EMBL" id="MFC7205285.1"/>
    </source>
</evidence>
<dbReference type="RefSeq" id="WP_390225833.1">
    <property type="nucleotide sequence ID" value="NZ_JBHTAA010000014.1"/>
</dbReference>
<dbReference type="EMBL" id="JBHTAA010000014">
    <property type="protein sequence ID" value="MFC7205285.1"/>
    <property type="molecule type" value="Genomic_DNA"/>
</dbReference>